<protein>
    <submittedName>
        <fullName evidence="2">Uncharacterized protein</fullName>
    </submittedName>
</protein>
<accession>A0A9W9KA59</accession>
<dbReference type="GO" id="GO:0005794">
    <property type="term" value="C:Golgi apparatus"/>
    <property type="evidence" value="ECO:0007669"/>
    <property type="project" value="TreeGrafter"/>
</dbReference>
<keyword evidence="1" id="KW-0472">Membrane</keyword>
<feature type="transmembrane region" description="Helical" evidence="1">
    <location>
        <begin position="306"/>
        <end position="328"/>
    </location>
</feature>
<feature type="transmembrane region" description="Helical" evidence="1">
    <location>
        <begin position="276"/>
        <end position="294"/>
    </location>
</feature>
<feature type="transmembrane region" description="Helical" evidence="1">
    <location>
        <begin position="193"/>
        <end position="219"/>
    </location>
</feature>
<evidence type="ECO:0000313" key="2">
    <source>
        <dbReference type="EMBL" id="KAJ5098655.1"/>
    </source>
</evidence>
<feature type="transmembrane region" description="Helical" evidence="1">
    <location>
        <begin position="117"/>
        <end position="137"/>
    </location>
</feature>
<keyword evidence="3" id="KW-1185">Reference proteome</keyword>
<dbReference type="RefSeq" id="XP_056474309.1">
    <property type="nucleotide sequence ID" value="XM_056618150.1"/>
</dbReference>
<dbReference type="GeneID" id="81357129"/>
<evidence type="ECO:0000256" key="1">
    <source>
        <dbReference type="SAM" id="Phobius"/>
    </source>
</evidence>
<keyword evidence="1" id="KW-0812">Transmembrane</keyword>
<evidence type="ECO:0000313" key="3">
    <source>
        <dbReference type="Proteomes" id="UP001149074"/>
    </source>
</evidence>
<sequence length="402" mass="45950">MQSGNVGVVNTTSAPIQAFSKNRASARVAYMKTALSTHNHRQYIELDDFHAPTSPVQRRNRHAVRKKRLYNFYFPDTFWTRSFAVVGIVETLFTVGIESWIIFSISKEFSNDKTSDGILRLRSFLGLYIFALFYELALSYDALRRKNTFQLTGLCICNFGLFLYGGIQMKEIHETISNLSGTARSGSRLWRTYLIELILVPVFLGVCTVIMAFVTWKLRAEFSWTIYKSINADLQMSRRYFTYQVFIALLKFDFFFVFGTQLQILLAMNDFTANEFIIQAAMIPLAILSLTLGARFCRLEKRKSLICIMFLILVVIASFVNTLFQIYGPSNQAGLKSFKFSLTLFSILAILLLTVTLVNAILCIVNFKKGLKEHIDISRRKKPAAHAEDSWAGDNKSRFVLN</sequence>
<dbReference type="Proteomes" id="UP001149074">
    <property type="component" value="Unassembled WGS sequence"/>
</dbReference>
<reference evidence="2" key="1">
    <citation type="submission" date="2022-11" db="EMBL/GenBank/DDBJ databases">
        <authorList>
            <person name="Petersen C."/>
        </authorList>
    </citation>
    <scope>NUCLEOTIDE SEQUENCE</scope>
    <source>
        <strain evidence="2">IBT 30761</strain>
    </source>
</reference>
<name>A0A9W9KA59_9EURO</name>
<dbReference type="EMBL" id="JAPQKI010000005">
    <property type="protein sequence ID" value="KAJ5098655.1"/>
    <property type="molecule type" value="Genomic_DNA"/>
</dbReference>
<comment type="caution">
    <text evidence="2">The sequence shown here is derived from an EMBL/GenBank/DDBJ whole genome shotgun (WGS) entry which is preliminary data.</text>
</comment>
<dbReference type="PANTHER" id="PTHR34391">
    <property type="entry name" value="UPF0658 GOLGI APPARATUS MEMBRANE PROTEIN C1952.10C-RELATED"/>
    <property type="match status" value="1"/>
</dbReference>
<reference evidence="2" key="2">
    <citation type="journal article" date="2023" name="IMA Fungus">
        <title>Comparative genomic study of the Penicillium genus elucidates a diverse pangenome and 15 lateral gene transfer events.</title>
        <authorList>
            <person name="Petersen C."/>
            <person name="Sorensen T."/>
            <person name="Nielsen M.R."/>
            <person name="Sondergaard T.E."/>
            <person name="Sorensen J.L."/>
            <person name="Fitzpatrick D.A."/>
            <person name="Frisvad J.C."/>
            <person name="Nielsen K.L."/>
        </authorList>
    </citation>
    <scope>NUCLEOTIDE SEQUENCE</scope>
    <source>
        <strain evidence="2">IBT 30761</strain>
    </source>
</reference>
<keyword evidence="1" id="KW-1133">Transmembrane helix</keyword>
<feature type="transmembrane region" description="Helical" evidence="1">
    <location>
        <begin position="149"/>
        <end position="167"/>
    </location>
</feature>
<dbReference type="AlphaFoldDB" id="A0A9W9KA59"/>
<gene>
    <name evidence="2" type="ORF">N7532_005656</name>
</gene>
<proteinExistence type="predicted"/>
<organism evidence="2 3">
    <name type="scientific">Penicillium argentinense</name>
    <dbReference type="NCBI Taxonomy" id="1131581"/>
    <lineage>
        <taxon>Eukaryota</taxon>
        <taxon>Fungi</taxon>
        <taxon>Dikarya</taxon>
        <taxon>Ascomycota</taxon>
        <taxon>Pezizomycotina</taxon>
        <taxon>Eurotiomycetes</taxon>
        <taxon>Eurotiomycetidae</taxon>
        <taxon>Eurotiales</taxon>
        <taxon>Aspergillaceae</taxon>
        <taxon>Penicillium</taxon>
    </lineage>
</organism>
<dbReference type="InterPro" id="IPR040410">
    <property type="entry name" value="UPF0658_Golgi"/>
</dbReference>
<feature type="transmembrane region" description="Helical" evidence="1">
    <location>
        <begin position="240"/>
        <end position="264"/>
    </location>
</feature>
<dbReference type="OrthoDB" id="2448307at2759"/>
<feature type="transmembrane region" description="Helical" evidence="1">
    <location>
        <begin position="340"/>
        <end position="365"/>
    </location>
</feature>
<feature type="transmembrane region" description="Helical" evidence="1">
    <location>
        <begin position="83"/>
        <end position="105"/>
    </location>
</feature>
<dbReference type="PANTHER" id="PTHR34391:SF1">
    <property type="entry name" value="UPF0658 GOLGI APPARATUS MEMBRANE PROTEIN C1952.10C-RELATED"/>
    <property type="match status" value="1"/>
</dbReference>